<sequence>MSETRGFLPDEDPIRNLDVYCLGNADRTWVRRYEKIAYHLPKLLVAGKAREYIERESDYFLEHQLAHNSDFDIAETFDGNTHLLETAMRFLSFVGNAYVWQDAEWNESFAAPESVPEGFARLWYQIAHALGRHPSLGYPSYALHNWYRLDPEGPIALGNIALLQNFLGGLDEEWFILPHVEIEMHAGLIPKASLEILRAAGSEEAVIRELQIIVCAEEKMLETLKRVPERCDPTFVYYNRVRPYIHGWKNNPALPKGLMYPGVEAYGGTPQQFRGETGAQSSIVPLLDAILGVEHEDNYLKQFLLEMRDYMPVGHRAFIEMVERNASLLQFVEARKEKTPYMFELYERCRQKLEEFRSLHLEYAHRYIFSHQQKHAANPTQVGTGGTPFAPYLKKHRDETRMK</sequence>
<dbReference type="GO" id="GO:0020037">
    <property type="term" value="F:heme binding"/>
    <property type="evidence" value="ECO:0007669"/>
    <property type="project" value="InterPro"/>
</dbReference>
<dbReference type="Proteomes" id="UP000231503">
    <property type="component" value="Unassembled WGS sequence"/>
</dbReference>
<dbReference type="GO" id="GO:0016491">
    <property type="term" value="F:oxidoreductase activity"/>
    <property type="evidence" value="ECO:0007669"/>
    <property type="project" value="UniProtKB-ARBA"/>
</dbReference>
<dbReference type="GO" id="GO:0019441">
    <property type="term" value="P:L-tryptophan catabolic process to kynurenine"/>
    <property type="evidence" value="ECO:0007669"/>
    <property type="project" value="InterPro"/>
</dbReference>
<evidence type="ECO:0000256" key="2">
    <source>
        <dbReference type="ARBA" id="ARBA00023004"/>
    </source>
</evidence>
<comment type="caution">
    <text evidence="3">The sequence shown here is derived from an EMBL/GenBank/DDBJ whole genome shotgun (WGS) entry which is preliminary data.</text>
</comment>
<evidence type="ECO:0000313" key="3">
    <source>
        <dbReference type="EMBL" id="PIR69796.1"/>
    </source>
</evidence>
<dbReference type="AlphaFoldDB" id="A0A2H0TE26"/>
<keyword evidence="2" id="KW-0408">Iron</keyword>
<evidence type="ECO:0008006" key="5">
    <source>
        <dbReference type="Google" id="ProtNLM"/>
    </source>
</evidence>
<organism evidence="3 4">
    <name type="scientific">Candidatus Niyogibacteria bacterium CG10_big_fil_rev_8_21_14_0_10_46_36</name>
    <dbReference type="NCBI Taxonomy" id="1974726"/>
    <lineage>
        <taxon>Bacteria</taxon>
        <taxon>Candidatus Niyogiibacteriota</taxon>
    </lineage>
</organism>
<keyword evidence="1" id="KW-0479">Metal-binding</keyword>
<dbReference type="PANTHER" id="PTHR28657:SF5">
    <property type="entry name" value="INDOLEAMINE 2,3-DIOXYGENASE"/>
    <property type="match status" value="1"/>
</dbReference>
<name>A0A2H0TE26_9BACT</name>
<reference evidence="4" key="1">
    <citation type="submission" date="2017-09" db="EMBL/GenBank/DDBJ databases">
        <title>Depth-based differentiation of microbial function through sediment-hosted aquifers and enrichment of novel symbionts in the deep terrestrial subsurface.</title>
        <authorList>
            <person name="Probst A.J."/>
            <person name="Ladd B."/>
            <person name="Jarett J.K."/>
            <person name="Geller-Mcgrath D.E."/>
            <person name="Sieber C.M.K."/>
            <person name="Emerson J.B."/>
            <person name="Anantharaman K."/>
            <person name="Thomas B.C."/>
            <person name="Malmstrom R."/>
            <person name="Stieglmeier M."/>
            <person name="Klingl A."/>
            <person name="Woyke T."/>
            <person name="Ryan C.M."/>
            <person name="Banfield J.F."/>
        </authorList>
    </citation>
    <scope>NUCLEOTIDE SEQUENCE [LARGE SCALE GENOMIC DNA]</scope>
</reference>
<evidence type="ECO:0000256" key="1">
    <source>
        <dbReference type="ARBA" id="ARBA00022723"/>
    </source>
</evidence>
<dbReference type="PANTHER" id="PTHR28657">
    <property type="entry name" value="INDOLEAMINE 2,3-DIOXYGENASE"/>
    <property type="match status" value="1"/>
</dbReference>
<dbReference type="Gene3D" id="1.20.58.480">
    <property type="match status" value="1"/>
</dbReference>
<proteinExistence type="predicted"/>
<dbReference type="EMBL" id="PFCO01000003">
    <property type="protein sequence ID" value="PIR69796.1"/>
    <property type="molecule type" value="Genomic_DNA"/>
</dbReference>
<accession>A0A2H0TE26</accession>
<dbReference type="GO" id="GO:0046872">
    <property type="term" value="F:metal ion binding"/>
    <property type="evidence" value="ECO:0007669"/>
    <property type="project" value="UniProtKB-KW"/>
</dbReference>
<dbReference type="InterPro" id="IPR000898">
    <property type="entry name" value="Indolamine_dOase"/>
</dbReference>
<protein>
    <recommendedName>
        <fullName evidence="5">Indoleamine 2,3-dioxygenase</fullName>
    </recommendedName>
</protein>
<dbReference type="InterPro" id="IPR037217">
    <property type="entry name" value="Trp/Indoleamine_2_3_dOase-like"/>
</dbReference>
<dbReference type="Pfam" id="PF01231">
    <property type="entry name" value="IDO"/>
    <property type="match status" value="1"/>
</dbReference>
<dbReference type="SUPFAM" id="SSF140959">
    <property type="entry name" value="Indolic compounds 2,3-dioxygenase-like"/>
    <property type="match status" value="1"/>
</dbReference>
<evidence type="ECO:0000313" key="4">
    <source>
        <dbReference type="Proteomes" id="UP000231503"/>
    </source>
</evidence>
<gene>
    <name evidence="3" type="ORF">COU47_01205</name>
</gene>